<evidence type="ECO:0000313" key="1">
    <source>
        <dbReference type="EMBL" id="KAK2956732.1"/>
    </source>
</evidence>
<dbReference type="SUPFAM" id="SSF52540">
    <property type="entry name" value="P-loop containing nucleoside triphosphate hydrolases"/>
    <property type="match status" value="1"/>
</dbReference>
<name>A0ABQ9XZ09_9EUKA</name>
<accession>A0ABQ9XZ09</accession>
<comment type="caution">
    <text evidence="1">The sequence shown here is derived from an EMBL/GenBank/DDBJ whole genome shotgun (WGS) entry which is preliminary data.</text>
</comment>
<keyword evidence="2" id="KW-1185">Reference proteome</keyword>
<reference evidence="1 2" key="1">
    <citation type="journal article" date="2022" name="bioRxiv">
        <title>Genomics of Preaxostyla Flagellates Illuminates Evolutionary Transitions and the Path Towards Mitochondrial Loss.</title>
        <authorList>
            <person name="Novak L.V.F."/>
            <person name="Treitli S.C."/>
            <person name="Pyrih J."/>
            <person name="Halakuc P."/>
            <person name="Pipaliya S.V."/>
            <person name="Vacek V."/>
            <person name="Brzon O."/>
            <person name="Soukal P."/>
            <person name="Eme L."/>
            <person name="Dacks J.B."/>
            <person name="Karnkowska A."/>
            <person name="Elias M."/>
            <person name="Hampl V."/>
        </authorList>
    </citation>
    <scope>NUCLEOTIDE SEQUENCE [LARGE SCALE GENOMIC DNA]</scope>
    <source>
        <strain evidence="1">NAU3</strain>
        <tissue evidence="1">Gut</tissue>
    </source>
</reference>
<protein>
    <recommendedName>
        <fullName evidence="3">DNA2/NAM7 helicase helicase domain-containing protein</fullName>
    </recommendedName>
</protein>
<evidence type="ECO:0008006" key="3">
    <source>
        <dbReference type="Google" id="ProtNLM"/>
    </source>
</evidence>
<dbReference type="EMBL" id="JARBJD010000053">
    <property type="protein sequence ID" value="KAK2956732.1"/>
    <property type="molecule type" value="Genomic_DNA"/>
</dbReference>
<proteinExistence type="predicted"/>
<evidence type="ECO:0000313" key="2">
    <source>
        <dbReference type="Proteomes" id="UP001281761"/>
    </source>
</evidence>
<sequence length="429" mass="48799">MDFRILVTPGPSEIQKITIPKPATVQDLYSSIAKILQTSSVFLTLMFPSILPQDANVPRPSSGAPRTGFVTAHADDVDGTRWKSLVGDSGCKYTLNLMMDDLLSCWPVLDGDTEKAPITVIHLIDGSISQSDVTENRMQQSLKPLDMMFQLYYTKPQQRCIKLPVAEYQLYKDQTVYVRNCWHVFVRGVIEKIIKLYKLTPPTRDPNPNFPLLPENGEPRDELTQAEMDAIPPELRASVQQSPNWTEDPQLMREFESAFSQDFVTLNPLPDGSDEENAEEPIKNVFVNGQPGTGKSQMLVYLIYRLMHSFEKVTILYIPFQLSKVVTILIDHDDQTTPINVRVHNSKFEEDKFIDGSAPVIRILDSENPFKESSMSEYFTVFAASPKIYKDYETGMWQAGPYIEPQYPPWGKSEFLTMMVRLGKTDSEY</sequence>
<dbReference type="Proteomes" id="UP001281761">
    <property type="component" value="Unassembled WGS sequence"/>
</dbReference>
<gene>
    <name evidence="1" type="ORF">BLNAU_8366</name>
</gene>
<dbReference type="InterPro" id="IPR027417">
    <property type="entry name" value="P-loop_NTPase"/>
</dbReference>
<organism evidence="1 2">
    <name type="scientific">Blattamonas nauphoetae</name>
    <dbReference type="NCBI Taxonomy" id="2049346"/>
    <lineage>
        <taxon>Eukaryota</taxon>
        <taxon>Metamonada</taxon>
        <taxon>Preaxostyla</taxon>
        <taxon>Oxymonadida</taxon>
        <taxon>Blattamonas</taxon>
    </lineage>
</organism>